<dbReference type="AlphaFoldDB" id="A0A917H1X9"/>
<reference evidence="3" key="2">
    <citation type="submission" date="2020-09" db="EMBL/GenBank/DDBJ databases">
        <authorList>
            <person name="Sun Q."/>
            <person name="Zhou Y."/>
        </authorList>
    </citation>
    <scope>NUCLEOTIDE SEQUENCE</scope>
    <source>
        <strain evidence="3">CGMCC 1.12187</strain>
    </source>
</reference>
<dbReference type="SUPFAM" id="SSF102405">
    <property type="entry name" value="MCP/YpsA-like"/>
    <property type="match status" value="1"/>
</dbReference>
<dbReference type="EMBL" id="BMEQ01000020">
    <property type="protein sequence ID" value="GGG64897.1"/>
    <property type="molecule type" value="Genomic_DNA"/>
</dbReference>
<accession>A0A917H1X9</accession>
<protein>
    <submittedName>
        <fullName evidence="3">DNA processing protein DprA</fullName>
    </submittedName>
</protein>
<reference evidence="3" key="1">
    <citation type="journal article" date="2014" name="Int. J. Syst. Evol. Microbiol.">
        <title>Complete genome sequence of Corynebacterium casei LMG S-19264T (=DSM 44701T), isolated from a smear-ripened cheese.</title>
        <authorList>
            <consortium name="US DOE Joint Genome Institute (JGI-PGF)"/>
            <person name="Walter F."/>
            <person name="Albersmeier A."/>
            <person name="Kalinowski J."/>
            <person name="Ruckert C."/>
        </authorList>
    </citation>
    <scope>NUCLEOTIDE SEQUENCE</scope>
    <source>
        <strain evidence="3">CGMCC 1.12187</strain>
    </source>
</reference>
<feature type="domain" description="Smf/DprA SLOG" evidence="2">
    <location>
        <begin position="110"/>
        <end position="325"/>
    </location>
</feature>
<dbReference type="PANTHER" id="PTHR43022:SF1">
    <property type="entry name" value="PROTEIN SMF"/>
    <property type="match status" value="1"/>
</dbReference>
<name>A0A917H1X9_9MICC</name>
<dbReference type="Gene3D" id="3.40.50.450">
    <property type="match status" value="1"/>
</dbReference>
<dbReference type="PANTHER" id="PTHR43022">
    <property type="entry name" value="PROTEIN SMF"/>
    <property type="match status" value="1"/>
</dbReference>
<evidence type="ECO:0000256" key="1">
    <source>
        <dbReference type="ARBA" id="ARBA00006525"/>
    </source>
</evidence>
<dbReference type="GO" id="GO:0009294">
    <property type="term" value="P:DNA-mediated transformation"/>
    <property type="evidence" value="ECO:0007669"/>
    <property type="project" value="InterPro"/>
</dbReference>
<proteinExistence type="inferred from homology"/>
<evidence type="ECO:0000313" key="3">
    <source>
        <dbReference type="EMBL" id="GGG64897.1"/>
    </source>
</evidence>
<dbReference type="Proteomes" id="UP000638848">
    <property type="component" value="Unassembled WGS sequence"/>
</dbReference>
<dbReference type="NCBIfam" id="TIGR00732">
    <property type="entry name" value="dprA"/>
    <property type="match status" value="1"/>
</dbReference>
<dbReference type="RefSeq" id="WP_188538785.1">
    <property type="nucleotide sequence ID" value="NZ_BMEQ01000020.1"/>
</dbReference>
<evidence type="ECO:0000313" key="4">
    <source>
        <dbReference type="Proteomes" id="UP000638848"/>
    </source>
</evidence>
<comment type="similarity">
    <text evidence="1">Belongs to the DprA/Smf family.</text>
</comment>
<evidence type="ECO:0000259" key="2">
    <source>
        <dbReference type="Pfam" id="PF02481"/>
    </source>
</evidence>
<dbReference type="Pfam" id="PF02481">
    <property type="entry name" value="DNA_processg_A"/>
    <property type="match status" value="1"/>
</dbReference>
<dbReference type="InterPro" id="IPR003488">
    <property type="entry name" value="DprA"/>
</dbReference>
<comment type="caution">
    <text evidence="3">The sequence shown here is derived from an EMBL/GenBank/DDBJ whole genome shotgun (WGS) entry which is preliminary data.</text>
</comment>
<keyword evidence="4" id="KW-1185">Reference proteome</keyword>
<dbReference type="InterPro" id="IPR057666">
    <property type="entry name" value="DrpA_SLOG"/>
</dbReference>
<sequence>MDTAPTAPAGSDLDRVRVARAGLCRLVEPTDAAAMLLLAVLGPVAALEVAAGHRPIGPAEHAAFVRAAADAGLRPHQVQIGRCRERWAARARSLDPGADLGTAARHGGWFAVPEDPDWPGALADLGLSAPVGLWGRGDRRLLPFPAGRAIAVVGSRDCSTYGRQVALDLAGSLAGRGWTVVSGGAYGIDQAAHAAALAAGTGFPPTVSVMAGGIDRLYPRGNDALLRDVEARGLLLSEVAPGCTPSRYRFLQRNRIIAALTAGTVVVEARWRSGAQSTAHRADALSRPVGAVPGSVHAGTSAGCHRLVREGAAVLVTDADEVLELVAPLGAALTPERTCPAADVDGLSHPDRRLLDALPLTAGSRPDRLAAVAGLSPREVLGGLHRLEERRLAERAGEGWRRRR</sequence>
<gene>
    <name evidence="3" type="ORF">GCM10011374_30750</name>
</gene>
<organism evidence="3 4">
    <name type="scientific">Kocuria dechangensis</name>
    <dbReference type="NCBI Taxonomy" id="1176249"/>
    <lineage>
        <taxon>Bacteria</taxon>
        <taxon>Bacillati</taxon>
        <taxon>Actinomycetota</taxon>
        <taxon>Actinomycetes</taxon>
        <taxon>Micrococcales</taxon>
        <taxon>Micrococcaceae</taxon>
        <taxon>Kocuria</taxon>
    </lineage>
</organism>